<comment type="caution">
    <text evidence="1">The sequence shown here is derived from an EMBL/GenBank/DDBJ whole genome shotgun (WGS) entry which is preliminary data.</text>
</comment>
<reference evidence="1 2" key="1">
    <citation type="journal article" date="2021" name="BMC Genomics">
        <title>Datura genome reveals duplications of psychoactive alkaloid biosynthetic genes and high mutation rate following tissue culture.</title>
        <authorList>
            <person name="Rajewski A."/>
            <person name="Carter-House D."/>
            <person name="Stajich J."/>
            <person name="Litt A."/>
        </authorList>
    </citation>
    <scope>NUCLEOTIDE SEQUENCE [LARGE SCALE GENOMIC DNA]</scope>
    <source>
        <strain evidence="1">AR-01</strain>
    </source>
</reference>
<dbReference type="Proteomes" id="UP000823775">
    <property type="component" value="Unassembled WGS sequence"/>
</dbReference>
<name>A0ABS8TH33_DATST</name>
<evidence type="ECO:0000313" key="1">
    <source>
        <dbReference type="EMBL" id="MCD7470301.1"/>
    </source>
</evidence>
<proteinExistence type="predicted"/>
<evidence type="ECO:0000313" key="2">
    <source>
        <dbReference type="Proteomes" id="UP000823775"/>
    </source>
</evidence>
<organism evidence="1 2">
    <name type="scientific">Datura stramonium</name>
    <name type="common">Jimsonweed</name>
    <name type="synonym">Common thornapple</name>
    <dbReference type="NCBI Taxonomy" id="4076"/>
    <lineage>
        <taxon>Eukaryota</taxon>
        <taxon>Viridiplantae</taxon>
        <taxon>Streptophyta</taxon>
        <taxon>Embryophyta</taxon>
        <taxon>Tracheophyta</taxon>
        <taxon>Spermatophyta</taxon>
        <taxon>Magnoliopsida</taxon>
        <taxon>eudicotyledons</taxon>
        <taxon>Gunneridae</taxon>
        <taxon>Pentapetalae</taxon>
        <taxon>asterids</taxon>
        <taxon>lamiids</taxon>
        <taxon>Solanales</taxon>
        <taxon>Solanaceae</taxon>
        <taxon>Solanoideae</taxon>
        <taxon>Datureae</taxon>
        <taxon>Datura</taxon>
    </lineage>
</organism>
<keyword evidence="2" id="KW-1185">Reference proteome</keyword>
<sequence length="107" mass="11768">MLRPLHRGVSGGGGYRVTVMIHLDDSQVKDKTERDDFSHNLSPGEQTHLSIGFPFIIQNSSLSVLSFTGESSKGGAIFCKFNQKDWVIIRDTAPLIELSRAHTAGLK</sequence>
<protein>
    <submittedName>
        <fullName evidence="1">Uncharacterized protein</fullName>
    </submittedName>
</protein>
<gene>
    <name evidence="1" type="ORF">HAX54_010035</name>
</gene>
<accession>A0ABS8TH33</accession>
<dbReference type="EMBL" id="JACEIK010001547">
    <property type="protein sequence ID" value="MCD7470301.1"/>
    <property type="molecule type" value="Genomic_DNA"/>
</dbReference>